<dbReference type="GeneID" id="70181460"/>
<feature type="transmembrane region" description="Helical" evidence="6">
    <location>
        <begin position="177"/>
        <end position="197"/>
    </location>
</feature>
<keyword evidence="8" id="KW-1185">Reference proteome</keyword>
<dbReference type="Gene3D" id="1.20.1740.10">
    <property type="entry name" value="Amino acid/polyamine transporter I"/>
    <property type="match status" value="1"/>
</dbReference>
<sequence length="526" mass="56774">MEDDVKYNDMKKDDLATLEAAVSRPIAGVSDEIRLAQLGHKQELNRGFSVLALGSLVLCLMATWEALSTVISSALVSGGPPCLFYNYILAFIGTMAIVLSLSEICSIYPTAGGQYHWVAVLAPPERRAAVSWAVGWISVSGQIVLTASAAFAAGLQFQSLIAISDETYDRPRWQGMLFYWAVVVYATVVNIFGVKLLPNVNLVAGVLHIAGLAAIMVTLGVMSEKNTPDFVFTEVVNSSGWANDGISWLIGLQSAVFPMLGYDAACHLAEELPNASRNVPIAMLGGTAVNGVLGFAYAILLLFSTSPLDALLSTPTGFPFMQIFLDVTGSKAGSIVMSLIPCILATVGGIAGLASASRTLWAFARDEGLPFASYFSHVQPKVQVPVRAVVVVSVLQLLLGLLYLGNVTAFNAVLSLSIICSYLSHIMPIYYMVVRGRPTMERSRYGAFVLSKFMGNAINIVAIMWIILVVVFSFFPLTMPVTPDNMNYSLVVLVGWLIFGLGYYYLGGGNRKYQVPYHDLAVEDHE</sequence>
<dbReference type="Pfam" id="PF13520">
    <property type="entry name" value="AA_permease_2"/>
    <property type="match status" value="1"/>
</dbReference>
<feature type="transmembrane region" description="Helical" evidence="6">
    <location>
        <begin position="487"/>
        <end position="506"/>
    </location>
</feature>
<evidence type="ECO:0000313" key="8">
    <source>
        <dbReference type="Proteomes" id="UP000756346"/>
    </source>
</evidence>
<organism evidence="7 8">
    <name type="scientific">Microdochium trichocladiopsis</name>
    <dbReference type="NCBI Taxonomy" id="1682393"/>
    <lineage>
        <taxon>Eukaryota</taxon>
        <taxon>Fungi</taxon>
        <taxon>Dikarya</taxon>
        <taxon>Ascomycota</taxon>
        <taxon>Pezizomycotina</taxon>
        <taxon>Sordariomycetes</taxon>
        <taxon>Xylariomycetidae</taxon>
        <taxon>Xylariales</taxon>
        <taxon>Microdochiaceae</taxon>
        <taxon>Microdochium</taxon>
    </lineage>
</organism>
<evidence type="ECO:0000256" key="4">
    <source>
        <dbReference type="ARBA" id="ARBA00022989"/>
    </source>
</evidence>
<name>A0A9P9BKQ4_9PEZI</name>
<keyword evidence="4 6" id="KW-1133">Transmembrane helix</keyword>
<dbReference type="RefSeq" id="XP_046007695.1">
    <property type="nucleotide sequence ID" value="XM_046151914.1"/>
</dbReference>
<evidence type="ECO:0000256" key="6">
    <source>
        <dbReference type="SAM" id="Phobius"/>
    </source>
</evidence>
<feature type="transmembrane region" description="Helical" evidence="6">
    <location>
        <begin position="246"/>
        <end position="269"/>
    </location>
</feature>
<dbReference type="OrthoDB" id="3257095at2759"/>
<feature type="transmembrane region" description="Helical" evidence="6">
    <location>
        <begin position="453"/>
        <end position="475"/>
    </location>
</feature>
<feature type="transmembrane region" description="Helical" evidence="6">
    <location>
        <begin position="44"/>
        <end position="64"/>
    </location>
</feature>
<feature type="transmembrane region" description="Helical" evidence="6">
    <location>
        <begin position="410"/>
        <end position="433"/>
    </location>
</feature>
<dbReference type="PIRSF" id="PIRSF006060">
    <property type="entry name" value="AA_transporter"/>
    <property type="match status" value="1"/>
</dbReference>
<dbReference type="GO" id="GO:0022857">
    <property type="term" value="F:transmembrane transporter activity"/>
    <property type="evidence" value="ECO:0007669"/>
    <property type="project" value="InterPro"/>
</dbReference>
<comment type="caution">
    <text evidence="7">The sequence shown here is derived from an EMBL/GenBank/DDBJ whole genome shotgun (WGS) entry which is preliminary data.</text>
</comment>
<keyword evidence="5 6" id="KW-0472">Membrane</keyword>
<evidence type="ECO:0000256" key="5">
    <source>
        <dbReference type="ARBA" id="ARBA00023136"/>
    </source>
</evidence>
<evidence type="ECO:0000313" key="7">
    <source>
        <dbReference type="EMBL" id="KAH7021494.1"/>
    </source>
</evidence>
<feature type="transmembrane region" description="Helical" evidence="6">
    <location>
        <begin position="202"/>
        <end position="222"/>
    </location>
</feature>
<evidence type="ECO:0000256" key="3">
    <source>
        <dbReference type="ARBA" id="ARBA00022692"/>
    </source>
</evidence>
<gene>
    <name evidence="7" type="ORF">B0I36DRAFT_297198</name>
</gene>
<proteinExistence type="predicted"/>
<dbReference type="AlphaFoldDB" id="A0A9P9BKQ4"/>
<dbReference type="PANTHER" id="PTHR45649">
    <property type="entry name" value="AMINO-ACID PERMEASE BAT1"/>
    <property type="match status" value="1"/>
</dbReference>
<dbReference type="Proteomes" id="UP000756346">
    <property type="component" value="Unassembled WGS sequence"/>
</dbReference>
<feature type="transmembrane region" description="Helical" evidence="6">
    <location>
        <begin position="384"/>
        <end position="404"/>
    </location>
</feature>
<feature type="transmembrane region" description="Helical" evidence="6">
    <location>
        <begin position="84"/>
        <end position="108"/>
    </location>
</feature>
<reference evidence="7" key="1">
    <citation type="journal article" date="2021" name="Nat. Commun.">
        <title>Genetic determinants of endophytism in the Arabidopsis root mycobiome.</title>
        <authorList>
            <person name="Mesny F."/>
            <person name="Miyauchi S."/>
            <person name="Thiergart T."/>
            <person name="Pickel B."/>
            <person name="Atanasova L."/>
            <person name="Karlsson M."/>
            <person name="Huettel B."/>
            <person name="Barry K.W."/>
            <person name="Haridas S."/>
            <person name="Chen C."/>
            <person name="Bauer D."/>
            <person name="Andreopoulos W."/>
            <person name="Pangilinan J."/>
            <person name="LaButti K."/>
            <person name="Riley R."/>
            <person name="Lipzen A."/>
            <person name="Clum A."/>
            <person name="Drula E."/>
            <person name="Henrissat B."/>
            <person name="Kohler A."/>
            <person name="Grigoriev I.V."/>
            <person name="Martin F.M."/>
            <person name="Hacquard S."/>
        </authorList>
    </citation>
    <scope>NUCLEOTIDE SEQUENCE</scope>
    <source>
        <strain evidence="7">MPI-CAGE-CH-0230</strain>
    </source>
</reference>
<dbReference type="PANTHER" id="PTHR45649:SF14">
    <property type="entry name" value="GABA PERMEASE"/>
    <property type="match status" value="1"/>
</dbReference>
<keyword evidence="3 6" id="KW-0812">Transmembrane</keyword>
<accession>A0A9P9BKQ4</accession>
<dbReference type="EMBL" id="JAGTJQ010000010">
    <property type="protein sequence ID" value="KAH7021494.1"/>
    <property type="molecule type" value="Genomic_DNA"/>
</dbReference>
<protein>
    <submittedName>
        <fullName evidence="7">Amino acid permease</fullName>
    </submittedName>
</protein>
<feature type="transmembrane region" description="Helical" evidence="6">
    <location>
        <begin position="335"/>
        <end position="363"/>
    </location>
</feature>
<dbReference type="InterPro" id="IPR002293">
    <property type="entry name" value="AA/rel_permease1"/>
</dbReference>
<evidence type="ECO:0000256" key="2">
    <source>
        <dbReference type="ARBA" id="ARBA00022448"/>
    </source>
</evidence>
<feature type="transmembrane region" description="Helical" evidence="6">
    <location>
        <begin position="281"/>
        <end position="303"/>
    </location>
</feature>
<dbReference type="GO" id="GO:0016020">
    <property type="term" value="C:membrane"/>
    <property type="evidence" value="ECO:0007669"/>
    <property type="project" value="UniProtKB-SubCell"/>
</dbReference>
<comment type="subcellular location">
    <subcellularLocation>
        <location evidence="1">Membrane</location>
        <topology evidence="1">Multi-pass membrane protein</topology>
    </subcellularLocation>
</comment>
<keyword evidence="2" id="KW-0813">Transport</keyword>
<evidence type="ECO:0000256" key="1">
    <source>
        <dbReference type="ARBA" id="ARBA00004141"/>
    </source>
</evidence>
<feature type="transmembrane region" description="Helical" evidence="6">
    <location>
        <begin position="129"/>
        <end position="157"/>
    </location>
</feature>